<feature type="compositionally biased region" description="Basic and acidic residues" evidence="1">
    <location>
        <begin position="19"/>
        <end position="37"/>
    </location>
</feature>
<evidence type="ECO:0000313" key="3">
    <source>
        <dbReference type="Proteomes" id="UP001596328"/>
    </source>
</evidence>
<sequence>MELGGLHRVGCGGEGFDADSTRRAPEPPRRTASREPRQIMAVHGDAPDMHRVIGDGEGSLDDTLVPPE</sequence>
<gene>
    <name evidence="2" type="ORF">ACFQE1_21835</name>
</gene>
<reference evidence="2 3" key="1">
    <citation type="journal article" date="2019" name="Int. J. Syst. Evol. Microbiol.">
        <title>The Global Catalogue of Microorganisms (GCM) 10K type strain sequencing project: providing services to taxonomists for standard genome sequencing and annotation.</title>
        <authorList>
            <consortium name="The Broad Institute Genomics Platform"/>
            <consortium name="The Broad Institute Genome Sequencing Center for Infectious Disease"/>
            <person name="Wu L."/>
            <person name="Ma J."/>
        </authorList>
    </citation>
    <scope>NUCLEOTIDE SEQUENCE [LARGE SCALE GENOMIC DNA]</scope>
    <source>
        <strain evidence="2 3">NBRC 111368</strain>
    </source>
</reference>
<evidence type="ECO:0000256" key="1">
    <source>
        <dbReference type="SAM" id="MobiDB-lite"/>
    </source>
</evidence>
<feature type="compositionally biased region" description="Basic and acidic residues" evidence="1">
    <location>
        <begin position="45"/>
        <end position="54"/>
    </location>
</feature>
<organism evidence="2 3">
    <name type="scientific">Halobium palmae</name>
    <dbReference type="NCBI Taxonomy" id="1776492"/>
    <lineage>
        <taxon>Archaea</taxon>
        <taxon>Methanobacteriati</taxon>
        <taxon>Methanobacteriota</taxon>
        <taxon>Stenosarchaea group</taxon>
        <taxon>Halobacteria</taxon>
        <taxon>Halobacteriales</taxon>
        <taxon>Haloferacaceae</taxon>
        <taxon>Halobium</taxon>
    </lineage>
</organism>
<comment type="caution">
    <text evidence="2">The sequence shown here is derived from an EMBL/GenBank/DDBJ whole genome shotgun (WGS) entry which is preliminary data.</text>
</comment>
<protein>
    <submittedName>
        <fullName evidence="2">Uncharacterized protein</fullName>
    </submittedName>
</protein>
<feature type="region of interest" description="Disordered" evidence="1">
    <location>
        <begin position="1"/>
        <end position="68"/>
    </location>
</feature>
<accession>A0ABD5S5Y6</accession>
<feature type="non-terminal residue" evidence="2">
    <location>
        <position position="68"/>
    </location>
</feature>
<dbReference type="AlphaFoldDB" id="A0ABD5S5Y6"/>
<dbReference type="EMBL" id="JBHSWU010001556">
    <property type="protein sequence ID" value="MFC6726970.1"/>
    <property type="molecule type" value="Genomic_DNA"/>
</dbReference>
<evidence type="ECO:0000313" key="2">
    <source>
        <dbReference type="EMBL" id="MFC6726970.1"/>
    </source>
</evidence>
<name>A0ABD5S5Y6_9EURY</name>
<keyword evidence="3" id="KW-1185">Reference proteome</keyword>
<dbReference type="Proteomes" id="UP001596328">
    <property type="component" value="Unassembled WGS sequence"/>
</dbReference>
<proteinExistence type="predicted"/>